<feature type="transmembrane region" description="Helical" evidence="1">
    <location>
        <begin position="357"/>
        <end position="374"/>
    </location>
</feature>
<proteinExistence type="predicted"/>
<feature type="transmembrane region" description="Helical" evidence="1">
    <location>
        <begin position="161"/>
        <end position="186"/>
    </location>
</feature>
<protein>
    <submittedName>
        <fullName evidence="2">Pimeloyl-ACP methyl ester carboxylesterase</fullName>
    </submittedName>
</protein>
<feature type="transmembrane region" description="Helical" evidence="1">
    <location>
        <begin position="50"/>
        <end position="67"/>
    </location>
</feature>
<feature type="transmembrane region" description="Helical" evidence="1">
    <location>
        <begin position="118"/>
        <end position="140"/>
    </location>
</feature>
<sequence>MNVPVVVTPARDSMMTWSKPTEPATPKTLLAIGIAGLAGAIALPETYSGIGYFIVAVVCAGSAWMVMGRLKPLPVMWGVLSLSLVGVTVLRDADWLFMLCIMGACVAASLALTDGRSIAGVLLSSISVGIASLMAIPWVYRGLGALRRRATRQSMRVVQSVLVSVILLLVFVPLLASADAAFAAILDDFWPTVDADAVARWFLLFGLVAFGAAGASLAISAPPHFAESDRDRSRLSRVEWALPVGILVALFTGFAVIQFAVLFGGADYVQRTSGTTFAEYARSGFWQLLAVTLLTLGVVGAAARYAPRETARDRAWLRGLLGALCVLMLVVVASALSRMWTYQQAYGFTVQRLLVEAIELWLGVVYLLVIAAGVRLEAKWLPRAMAGAALGGLLLFAWLNPERLIAQHNVARYQETGKIDTMYLTTLSADAAPELIKLPPDLRECAMLDLGDRLGDKSWQSWNLSRANAKSLVQYTPDRCRPGDRY</sequence>
<feature type="transmembrane region" description="Helical" evidence="1">
    <location>
        <begin position="240"/>
        <end position="264"/>
    </location>
</feature>
<keyword evidence="1" id="KW-1133">Transmembrane helix</keyword>
<evidence type="ECO:0000256" key="1">
    <source>
        <dbReference type="SAM" id="Phobius"/>
    </source>
</evidence>
<feature type="transmembrane region" description="Helical" evidence="1">
    <location>
        <begin position="284"/>
        <end position="303"/>
    </location>
</feature>
<dbReference type="EMBL" id="JAGINW010000001">
    <property type="protein sequence ID" value="MBP2324756.1"/>
    <property type="molecule type" value="Genomic_DNA"/>
</dbReference>
<gene>
    <name evidence="2" type="ORF">JOF56_005141</name>
</gene>
<dbReference type="RefSeq" id="WP_245378396.1">
    <property type="nucleotide sequence ID" value="NZ_JAGINW010000001.1"/>
</dbReference>
<evidence type="ECO:0000313" key="3">
    <source>
        <dbReference type="Proteomes" id="UP001519332"/>
    </source>
</evidence>
<feature type="transmembrane region" description="Helical" evidence="1">
    <location>
        <begin position="315"/>
        <end position="337"/>
    </location>
</feature>
<comment type="caution">
    <text evidence="2">The sequence shown here is derived from an EMBL/GenBank/DDBJ whole genome shotgun (WGS) entry which is preliminary data.</text>
</comment>
<reference evidence="2 3" key="1">
    <citation type="submission" date="2021-03" db="EMBL/GenBank/DDBJ databases">
        <title>Sequencing the genomes of 1000 actinobacteria strains.</title>
        <authorList>
            <person name="Klenk H.-P."/>
        </authorList>
    </citation>
    <scope>NUCLEOTIDE SEQUENCE [LARGE SCALE GENOMIC DNA]</scope>
    <source>
        <strain evidence="2 3">DSM 46670</strain>
    </source>
</reference>
<organism evidence="2 3">
    <name type="scientific">Kibdelosporangium banguiense</name>
    <dbReference type="NCBI Taxonomy" id="1365924"/>
    <lineage>
        <taxon>Bacteria</taxon>
        <taxon>Bacillati</taxon>
        <taxon>Actinomycetota</taxon>
        <taxon>Actinomycetes</taxon>
        <taxon>Pseudonocardiales</taxon>
        <taxon>Pseudonocardiaceae</taxon>
        <taxon>Kibdelosporangium</taxon>
    </lineage>
</organism>
<dbReference type="Pfam" id="PF13687">
    <property type="entry name" value="DUF4153"/>
    <property type="match status" value="1"/>
</dbReference>
<dbReference type="InterPro" id="IPR025291">
    <property type="entry name" value="DUF4153"/>
</dbReference>
<feature type="transmembrane region" description="Helical" evidence="1">
    <location>
        <begin position="73"/>
        <end position="90"/>
    </location>
</feature>
<name>A0ABS4TK63_9PSEU</name>
<accession>A0ABS4TK63</accession>
<feature type="transmembrane region" description="Helical" evidence="1">
    <location>
        <begin position="198"/>
        <end position="219"/>
    </location>
</feature>
<keyword evidence="3" id="KW-1185">Reference proteome</keyword>
<keyword evidence="1" id="KW-0812">Transmembrane</keyword>
<keyword evidence="1" id="KW-0472">Membrane</keyword>
<dbReference type="Proteomes" id="UP001519332">
    <property type="component" value="Unassembled WGS sequence"/>
</dbReference>
<feature type="transmembrane region" description="Helical" evidence="1">
    <location>
        <begin position="24"/>
        <end position="43"/>
    </location>
</feature>
<evidence type="ECO:0000313" key="2">
    <source>
        <dbReference type="EMBL" id="MBP2324756.1"/>
    </source>
</evidence>
<feature type="transmembrane region" description="Helical" evidence="1">
    <location>
        <begin position="95"/>
        <end position="112"/>
    </location>
</feature>